<protein>
    <submittedName>
        <fullName evidence="4">SagB family peptide dehydrogenase</fullName>
    </submittedName>
</protein>
<evidence type="ECO:0000259" key="2">
    <source>
        <dbReference type="Pfam" id="PF00881"/>
    </source>
</evidence>
<reference evidence="5" key="1">
    <citation type="journal article" date="2019" name="Int. J. Syst. Evol. Microbiol.">
        <title>The Global Catalogue of Microorganisms (GCM) 10K type strain sequencing project: providing services to taxonomists for standard genome sequencing and annotation.</title>
        <authorList>
            <consortium name="The Broad Institute Genomics Platform"/>
            <consortium name="The Broad Institute Genome Sequencing Center for Infectious Disease"/>
            <person name="Wu L."/>
            <person name="Ma J."/>
        </authorList>
    </citation>
    <scope>NUCLEOTIDE SEQUENCE [LARGE SCALE GENOMIC DNA]</scope>
    <source>
        <strain evidence="5">CCUG 63369</strain>
    </source>
</reference>
<dbReference type="InterPro" id="IPR054488">
    <property type="entry name" value="ThcOx_dom2"/>
</dbReference>
<dbReference type="PANTHER" id="PTHR43745:SF2">
    <property type="entry name" value="NITROREDUCTASE MJ1384-RELATED"/>
    <property type="match status" value="1"/>
</dbReference>
<gene>
    <name evidence="4" type="ORF">ACFQZU_19975</name>
</gene>
<name>A0ABW3BJS0_9ACTN</name>
<proteinExistence type="predicted"/>
<dbReference type="Proteomes" id="UP001596956">
    <property type="component" value="Unassembled WGS sequence"/>
</dbReference>
<organism evidence="4 5">
    <name type="scientific">Streptomonospora algeriensis</name>
    <dbReference type="NCBI Taxonomy" id="995084"/>
    <lineage>
        <taxon>Bacteria</taxon>
        <taxon>Bacillati</taxon>
        <taxon>Actinomycetota</taxon>
        <taxon>Actinomycetes</taxon>
        <taxon>Streptosporangiales</taxon>
        <taxon>Nocardiopsidaceae</taxon>
        <taxon>Streptomonospora</taxon>
    </lineage>
</organism>
<feature type="domain" description="Nitroreductase" evidence="2">
    <location>
        <begin position="238"/>
        <end position="413"/>
    </location>
</feature>
<dbReference type="PANTHER" id="PTHR43745">
    <property type="entry name" value="NITROREDUCTASE MJ1384-RELATED"/>
    <property type="match status" value="1"/>
</dbReference>
<evidence type="ECO:0000256" key="1">
    <source>
        <dbReference type="SAM" id="MobiDB-lite"/>
    </source>
</evidence>
<dbReference type="EMBL" id="JBHTHR010000983">
    <property type="protein sequence ID" value="MFD0803576.1"/>
    <property type="molecule type" value="Genomic_DNA"/>
</dbReference>
<dbReference type="InterPro" id="IPR020051">
    <property type="entry name" value="SagB-type_dehydrogenase"/>
</dbReference>
<dbReference type="CDD" id="cd02142">
    <property type="entry name" value="McbC_SagB-like_oxidoreductase"/>
    <property type="match status" value="1"/>
</dbReference>
<keyword evidence="5" id="KW-1185">Reference proteome</keyword>
<dbReference type="SUPFAM" id="SSF55469">
    <property type="entry name" value="FMN-dependent nitroreductase-like"/>
    <property type="match status" value="1"/>
</dbReference>
<accession>A0ABW3BJS0</accession>
<feature type="region of interest" description="Disordered" evidence="1">
    <location>
        <begin position="428"/>
        <end position="451"/>
    </location>
</feature>
<dbReference type="Pfam" id="PF00881">
    <property type="entry name" value="Nitroreductase"/>
    <property type="match status" value="1"/>
</dbReference>
<dbReference type="NCBIfam" id="TIGR03605">
    <property type="entry name" value="antibiot_sagB"/>
    <property type="match status" value="1"/>
</dbReference>
<evidence type="ECO:0000313" key="5">
    <source>
        <dbReference type="Proteomes" id="UP001596956"/>
    </source>
</evidence>
<feature type="non-terminal residue" evidence="4">
    <location>
        <position position="1"/>
    </location>
</feature>
<dbReference type="InterPro" id="IPR000415">
    <property type="entry name" value="Nitroreductase-like"/>
</dbReference>
<dbReference type="Gene3D" id="3.40.109.10">
    <property type="entry name" value="NADH Oxidase"/>
    <property type="match status" value="1"/>
</dbReference>
<evidence type="ECO:0000313" key="4">
    <source>
        <dbReference type="EMBL" id="MFD0803576.1"/>
    </source>
</evidence>
<sequence length="465" mass="50821">VRAGVREALERVSAGPVAYTRLAEELPADERTQLARILGRVRRLLAFSVQAGGVELVRLEHTAADSGHAPEPVAPDARVRLSKFAACRSVGDRLVLESPLSKVRVVLVHPHARRLTAELGAAQRVRDRYDDGMPAAAVDTLLAHLKGAGLIEEADASGGLPSEREPVLRQWDFHDLLFHSRIRSGRYDGPHGALYSYRGEIDPAPAVKPVPEGAAVELYRPTWEETTKDDPALTEALEARRSIRTYADEPLTARQLGEFLYRTARVRAHFVPGADGEDEAVSRPYPSGGRAYELELYLTVRRCDGVPAGVYYYDPVAHRLVLVNRGEQDREAMLRVASMATGLEAHPDVLITVTSRFPRLSWKYRAIAYATTLRHTGVLYQTMYLVATAMGLAPCGLGNGDADLAARVLGLEYLEEASVGDFLLGSRDPGDALPSPGEGRAAPEDDGWRMANSPDWVLRAAQAVE</sequence>
<feature type="domain" description="Cyanobactin oxidase ThcOx second" evidence="3">
    <location>
        <begin position="79"/>
        <end position="188"/>
    </location>
</feature>
<comment type="caution">
    <text evidence="4">The sequence shown here is derived from an EMBL/GenBank/DDBJ whole genome shotgun (WGS) entry which is preliminary data.</text>
</comment>
<dbReference type="Pfam" id="PF22767">
    <property type="entry name" value="ThcOx"/>
    <property type="match status" value="1"/>
</dbReference>
<dbReference type="InterPro" id="IPR029479">
    <property type="entry name" value="Nitroreductase"/>
</dbReference>
<evidence type="ECO:0000259" key="3">
    <source>
        <dbReference type="Pfam" id="PF22767"/>
    </source>
</evidence>
<dbReference type="InterPro" id="IPR052544">
    <property type="entry name" value="Bacteriocin_Proc_Enz"/>
</dbReference>